<keyword evidence="4" id="KW-1185">Reference proteome</keyword>
<evidence type="ECO:0000259" key="2">
    <source>
        <dbReference type="PROSITE" id="PS50097"/>
    </source>
</evidence>
<name>A0A4Y7PTK7_9AGAM</name>
<feature type="domain" description="BTB" evidence="2">
    <location>
        <begin position="44"/>
        <end position="120"/>
    </location>
</feature>
<dbReference type="AlphaFoldDB" id="A0A4Y7PTK7"/>
<feature type="compositionally biased region" description="Basic and acidic residues" evidence="1">
    <location>
        <begin position="20"/>
        <end position="34"/>
    </location>
</feature>
<dbReference type="InterPro" id="IPR011333">
    <property type="entry name" value="SKP1/BTB/POZ_sf"/>
</dbReference>
<dbReference type="VEuPathDB" id="FungiDB:BD410DRAFT_793190"/>
<evidence type="ECO:0000256" key="1">
    <source>
        <dbReference type="SAM" id="MobiDB-lite"/>
    </source>
</evidence>
<dbReference type="SMART" id="SM00225">
    <property type="entry name" value="BTB"/>
    <property type="match status" value="1"/>
</dbReference>
<accession>A0A4Y7PTK7</accession>
<dbReference type="PROSITE" id="PS50097">
    <property type="entry name" value="BTB"/>
    <property type="match status" value="1"/>
</dbReference>
<dbReference type="Pfam" id="PF00651">
    <property type="entry name" value="BTB"/>
    <property type="match status" value="1"/>
</dbReference>
<reference evidence="3 4" key="1">
    <citation type="submission" date="2018-06" db="EMBL/GenBank/DDBJ databases">
        <title>A transcriptomic atlas of mushroom development highlights an independent origin of complex multicellularity.</title>
        <authorList>
            <consortium name="DOE Joint Genome Institute"/>
            <person name="Krizsan K."/>
            <person name="Almasi E."/>
            <person name="Merenyi Z."/>
            <person name="Sahu N."/>
            <person name="Viragh M."/>
            <person name="Koszo T."/>
            <person name="Mondo S."/>
            <person name="Kiss B."/>
            <person name="Balint B."/>
            <person name="Kues U."/>
            <person name="Barry K."/>
            <person name="Hegedus J.C."/>
            <person name="Henrissat B."/>
            <person name="Johnson J."/>
            <person name="Lipzen A."/>
            <person name="Ohm R."/>
            <person name="Nagy I."/>
            <person name="Pangilinan J."/>
            <person name="Yan J."/>
            <person name="Xiong Y."/>
            <person name="Grigoriev I.V."/>
            <person name="Hibbett D.S."/>
            <person name="Nagy L.G."/>
        </authorList>
    </citation>
    <scope>NUCLEOTIDE SEQUENCE [LARGE SCALE GENOMIC DNA]</scope>
    <source>
        <strain evidence="3 4">SZMC22713</strain>
    </source>
</reference>
<organism evidence="3 4">
    <name type="scientific">Rickenella mellea</name>
    <dbReference type="NCBI Taxonomy" id="50990"/>
    <lineage>
        <taxon>Eukaryota</taxon>
        <taxon>Fungi</taxon>
        <taxon>Dikarya</taxon>
        <taxon>Basidiomycota</taxon>
        <taxon>Agaricomycotina</taxon>
        <taxon>Agaricomycetes</taxon>
        <taxon>Hymenochaetales</taxon>
        <taxon>Rickenellaceae</taxon>
        <taxon>Rickenella</taxon>
    </lineage>
</organism>
<proteinExistence type="predicted"/>
<evidence type="ECO:0000313" key="3">
    <source>
        <dbReference type="EMBL" id="TDL18485.1"/>
    </source>
</evidence>
<protein>
    <recommendedName>
        <fullName evidence="2">BTB domain-containing protein</fullName>
    </recommendedName>
</protein>
<gene>
    <name evidence="3" type="ORF">BD410DRAFT_793190</name>
</gene>
<dbReference type="EMBL" id="ML170207">
    <property type="protein sequence ID" value="TDL18485.1"/>
    <property type="molecule type" value="Genomic_DNA"/>
</dbReference>
<dbReference type="STRING" id="50990.A0A4Y7PTK7"/>
<evidence type="ECO:0000313" key="4">
    <source>
        <dbReference type="Proteomes" id="UP000294933"/>
    </source>
</evidence>
<dbReference type="OrthoDB" id="3217871at2759"/>
<dbReference type="SUPFAM" id="SSF54695">
    <property type="entry name" value="POZ domain"/>
    <property type="match status" value="1"/>
</dbReference>
<feature type="region of interest" description="Disordered" evidence="1">
    <location>
        <begin position="1"/>
        <end position="34"/>
    </location>
</feature>
<dbReference type="Gene3D" id="3.30.710.10">
    <property type="entry name" value="Potassium Channel Kv1.1, Chain A"/>
    <property type="match status" value="1"/>
</dbReference>
<dbReference type="Proteomes" id="UP000294933">
    <property type="component" value="Unassembled WGS sequence"/>
</dbReference>
<sequence length="343" mass="39099">MAEQNTPLKRHACETTDVEPSSKRTRLMESEEKSQHPNLWFDDGSVVLSSEQTLFRVHRSVLSFNSTIFRDMFSLPPGEDAGEDPEDTWEGLPLVKMHDDDEDIANFLTALYDRTYSLSSLPIDVLAGLLRTSTKYEVAHLRTQAIKYLGPIYDLSYRSLTTLQPYTTKTHGVQFATLIINTARETKAELLLPGAFFFLAMQDIDVIFETVTKEERPRYKISMDDLKTCINGREQLIKFNRDNIYSFGDSPDQKCSTAPWCISKMSEFVNSPVCKEHTVDPNATAVLDPDFWTPLTPLCSKCLETHRRSSRKGLRKVINLLPLYFKFSDWATLRKSTGQALST</sequence>
<dbReference type="InterPro" id="IPR000210">
    <property type="entry name" value="BTB/POZ_dom"/>
</dbReference>